<evidence type="ECO:0000256" key="1">
    <source>
        <dbReference type="SAM" id="SignalP"/>
    </source>
</evidence>
<name>A0ABV7VMU5_9GAMM</name>
<accession>A0ABV7VMU5</accession>
<dbReference type="Gene3D" id="3.40.50.1820">
    <property type="entry name" value="alpha/beta hydrolase"/>
    <property type="match status" value="1"/>
</dbReference>
<feature type="signal peptide" evidence="1">
    <location>
        <begin position="1"/>
        <end position="19"/>
    </location>
</feature>
<proteinExistence type="predicted"/>
<reference evidence="3" key="1">
    <citation type="journal article" date="2019" name="Int. J. Syst. Evol. Microbiol.">
        <title>The Global Catalogue of Microorganisms (GCM) 10K type strain sequencing project: providing services to taxonomists for standard genome sequencing and annotation.</title>
        <authorList>
            <consortium name="The Broad Institute Genomics Platform"/>
            <consortium name="The Broad Institute Genome Sequencing Center for Infectious Disease"/>
            <person name="Wu L."/>
            <person name="Ma J."/>
        </authorList>
    </citation>
    <scope>NUCLEOTIDE SEQUENCE [LARGE SCALE GENOMIC DNA]</scope>
    <source>
        <strain evidence="3">KCTC 42424</strain>
    </source>
</reference>
<keyword evidence="3" id="KW-1185">Reference proteome</keyword>
<dbReference type="EMBL" id="JBHRYB010000001">
    <property type="protein sequence ID" value="MFC3678828.1"/>
    <property type="molecule type" value="Genomic_DNA"/>
</dbReference>
<comment type="caution">
    <text evidence="2">The sequence shown here is derived from an EMBL/GenBank/DDBJ whole genome shotgun (WGS) entry which is preliminary data.</text>
</comment>
<feature type="chain" id="PRO_5046359215" description="Bacterial virulence factor lipase N-terminal domain-containing protein" evidence="1">
    <location>
        <begin position="20"/>
        <end position="1015"/>
    </location>
</feature>
<dbReference type="Proteomes" id="UP001595722">
    <property type="component" value="Unassembled WGS sequence"/>
</dbReference>
<evidence type="ECO:0000313" key="3">
    <source>
        <dbReference type="Proteomes" id="UP001595722"/>
    </source>
</evidence>
<organism evidence="2 3">
    <name type="scientific">Bacterioplanoides pacificum</name>
    <dbReference type="NCBI Taxonomy" id="1171596"/>
    <lineage>
        <taxon>Bacteria</taxon>
        <taxon>Pseudomonadati</taxon>
        <taxon>Pseudomonadota</taxon>
        <taxon>Gammaproteobacteria</taxon>
        <taxon>Oceanospirillales</taxon>
        <taxon>Oceanospirillaceae</taxon>
        <taxon>Bacterioplanoides</taxon>
    </lineage>
</organism>
<evidence type="ECO:0008006" key="4">
    <source>
        <dbReference type="Google" id="ProtNLM"/>
    </source>
</evidence>
<evidence type="ECO:0000313" key="2">
    <source>
        <dbReference type="EMBL" id="MFC3678828.1"/>
    </source>
</evidence>
<sequence>MVKKSLLSLAIAASVAGLTGCQISSVENNNQVDSNPVTAGQPGSTPARVAPIFSAGSKNLPLFNDLLFADASVTDGTASADDTQAPVTTALNSIDGAPVSAPIDIEFNAPIDADSLAKPFTAVLIKLRNSSNDPAIDALDIESIAANSPLVGDQPNVLADVDQPVFGEDYTVSFLGLDDGNTPTLRINLLKPLEERTKYIVALTSHIKAGGEAIGPSAEYELLAGNAGLPSSALARVRKAVQGWEGVANAYLAGAAAKLQQDAATAAENDMTEAAAQATAAAQLASSADVVLSYAFTTGGTTSTLKMIAAPEMYVRALAAKPDTAKKLYQAVLLKQNLGDEAATAAAYVSTAIVPAATTESIALDNPPTAEQIAAVEATDTFKASIVATASSATVIGGVTAGLHTPGAQAYEDIPGAALTPAQVFAGTPLAVDSVTQYVQGSLALPVGLSAPVKTNAQALQSTDPMLKAKAVQLSMASDAPWSADPTLNPPLDNKKFDPAKGILVSAVNPATGEIEGGMTNVTYRYPLVNLDKKENVPVLVTLPGDYSLLGGDDCPTDYATAGYPVIVYLHGITSDRTSSLAMAQAAASKGCYATVAMDLPLHGVAPLASDRDGKSILNSSMVFNVEQTNADPTKAPFANTADALDIEVAERHYNIASSSNARVDMVFGNTVGASLGKSGELFINLANMNRLRDNMRQAVVDNIHLLASLEDIATAHGVTFDTDKVYVAGLSLGAIIGTTLTTVVNDANVQALNTALPEIKGTLLASPGASLPKMLENSPAFAPTVLPGLNLAQDSSSLQKYEGMLQAALNSVDPIGFAAELGEQTTPVLMYNVVGGGDCPSFMPFDQNGAPTANVSEMVGADCSDGSTQRLPSKMALAFQGKYPADHVVPNFDYFADADNNPFAPIMSGLTFELGDLGSKVTTPIEAMASSASALAGTNPLAELAGLKVLDETLDMDGSGGQAVIPFDKATHVTFAAADDTDTFTTMITQMLTFFGSDGAILDPAENAGVKPAE</sequence>
<dbReference type="SUPFAM" id="SSF53474">
    <property type="entry name" value="alpha/beta-Hydrolases"/>
    <property type="match status" value="1"/>
</dbReference>
<dbReference type="RefSeq" id="WP_376864376.1">
    <property type="nucleotide sequence ID" value="NZ_JBHRYB010000001.1"/>
</dbReference>
<gene>
    <name evidence="2" type="ORF">ACFOMG_01720</name>
</gene>
<dbReference type="PROSITE" id="PS51257">
    <property type="entry name" value="PROKAR_LIPOPROTEIN"/>
    <property type="match status" value="1"/>
</dbReference>
<dbReference type="InterPro" id="IPR029058">
    <property type="entry name" value="AB_hydrolase_fold"/>
</dbReference>
<protein>
    <recommendedName>
        <fullName evidence="4">Bacterial virulence factor lipase N-terminal domain-containing protein</fullName>
    </recommendedName>
</protein>
<keyword evidence="1" id="KW-0732">Signal</keyword>